<keyword evidence="1" id="KW-0472">Membrane</keyword>
<comment type="caution">
    <text evidence="2">The sequence shown here is derived from an EMBL/GenBank/DDBJ whole genome shotgun (WGS) entry which is preliminary data.</text>
</comment>
<sequence length="177" mass="21468">MEIKKTLKFFAVWNLEKEEAYLRKMHQKGWAFQNYNFMYTFKKTEPKDVVYKADFKLDNQNSQMNQKEYIEIYEMSGWKHVTSFTKWHYFSKEVTDDNELPDIYSEKETKIEKLMDLMRFFVPILVIMILGVYLNYLGPSVNSPIWIKLILGICVCIDVYVLIRLFWKIRELKKEVL</sequence>
<keyword evidence="3" id="KW-1185">Reference proteome</keyword>
<protein>
    <submittedName>
        <fullName evidence="2">DUF2812 domain-containing protein</fullName>
    </submittedName>
</protein>
<name>A0ABS3NZ07_9BACI</name>
<reference evidence="2 3" key="1">
    <citation type="submission" date="2021-03" db="EMBL/GenBank/DDBJ databases">
        <title>Identification of novel Bacillus strains.</title>
        <authorList>
            <person name="Xiao Z."/>
            <person name="Li Y."/>
            <person name="Shen J."/>
        </authorList>
    </citation>
    <scope>NUCLEOTIDE SEQUENCE [LARGE SCALE GENOMIC DNA]</scope>
    <source>
        <strain evidence="2 3">SY8</strain>
    </source>
</reference>
<dbReference type="Pfam" id="PF11193">
    <property type="entry name" value="DUF2812"/>
    <property type="match status" value="1"/>
</dbReference>
<keyword evidence="1" id="KW-1133">Transmembrane helix</keyword>
<organism evidence="2 3">
    <name type="scientific">Bacillus arachidis</name>
    <dbReference type="NCBI Taxonomy" id="2819290"/>
    <lineage>
        <taxon>Bacteria</taxon>
        <taxon>Bacillati</taxon>
        <taxon>Bacillota</taxon>
        <taxon>Bacilli</taxon>
        <taxon>Bacillales</taxon>
        <taxon>Bacillaceae</taxon>
        <taxon>Bacillus</taxon>
    </lineage>
</organism>
<dbReference type="EMBL" id="JAGDQJ010000011">
    <property type="protein sequence ID" value="MBO1625771.1"/>
    <property type="molecule type" value="Genomic_DNA"/>
</dbReference>
<keyword evidence="1" id="KW-0812">Transmembrane</keyword>
<evidence type="ECO:0000256" key="1">
    <source>
        <dbReference type="SAM" id="Phobius"/>
    </source>
</evidence>
<dbReference type="InterPro" id="IPR021359">
    <property type="entry name" value="DUF2812"/>
</dbReference>
<evidence type="ECO:0000313" key="3">
    <source>
        <dbReference type="Proteomes" id="UP000677611"/>
    </source>
</evidence>
<feature type="transmembrane region" description="Helical" evidence="1">
    <location>
        <begin position="120"/>
        <end position="139"/>
    </location>
</feature>
<dbReference type="RefSeq" id="WP_208017659.1">
    <property type="nucleotide sequence ID" value="NZ_JAGDQJ010000011.1"/>
</dbReference>
<dbReference type="Proteomes" id="UP000677611">
    <property type="component" value="Unassembled WGS sequence"/>
</dbReference>
<evidence type="ECO:0000313" key="2">
    <source>
        <dbReference type="EMBL" id="MBO1625771.1"/>
    </source>
</evidence>
<gene>
    <name evidence="2" type="ORF">J4P90_11040</name>
</gene>
<proteinExistence type="predicted"/>
<accession>A0ABS3NZ07</accession>
<feature type="transmembrane region" description="Helical" evidence="1">
    <location>
        <begin position="145"/>
        <end position="167"/>
    </location>
</feature>